<keyword evidence="2" id="KW-0732">Signal</keyword>
<dbReference type="Gene3D" id="3.20.20.80">
    <property type="entry name" value="Glycosidases"/>
    <property type="match status" value="1"/>
</dbReference>
<dbReference type="InterPro" id="IPR001139">
    <property type="entry name" value="Glyco_hydro_30"/>
</dbReference>
<dbReference type="Pfam" id="PF02055">
    <property type="entry name" value="Glyco_hydro_30"/>
    <property type="match status" value="1"/>
</dbReference>
<proteinExistence type="inferred from homology"/>
<dbReference type="GO" id="GO:0016020">
    <property type="term" value="C:membrane"/>
    <property type="evidence" value="ECO:0007669"/>
    <property type="project" value="GOC"/>
</dbReference>
<evidence type="ECO:0000256" key="2">
    <source>
        <dbReference type="ARBA" id="ARBA00022729"/>
    </source>
</evidence>
<evidence type="ECO:0000256" key="3">
    <source>
        <dbReference type="ARBA" id="ARBA00022801"/>
    </source>
</evidence>
<dbReference type="GeneID" id="89923238"/>
<dbReference type="InterPro" id="IPR017853">
    <property type="entry name" value="GH"/>
</dbReference>
<accession>A0AAV9PLP9</accession>
<reference evidence="7 8" key="1">
    <citation type="submission" date="2023-08" db="EMBL/GenBank/DDBJ databases">
        <title>Black Yeasts Isolated from many extreme environments.</title>
        <authorList>
            <person name="Coleine C."/>
            <person name="Stajich J.E."/>
            <person name="Selbmann L."/>
        </authorList>
    </citation>
    <scope>NUCLEOTIDE SEQUENCE [LARGE SCALE GENOMIC DNA]</scope>
    <source>
        <strain evidence="7 8">CCFEE 5935</strain>
    </source>
</reference>
<dbReference type="SUPFAM" id="SSF51445">
    <property type="entry name" value="(Trans)glycosidases"/>
    <property type="match status" value="1"/>
</dbReference>
<evidence type="ECO:0008006" key="9">
    <source>
        <dbReference type="Google" id="ProtNLM"/>
    </source>
</evidence>
<name>A0AAV9PLP9_9PEZI</name>
<dbReference type="Gene3D" id="2.60.40.1180">
    <property type="entry name" value="Golgi alpha-mannosidase II"/>
    <property type="match status" value="1"/>
</dbReference>
<dbReference type="RefSeq" id="XP_064663477.1">
    <property type="nucleotide sequence ID" value="XM_064799150.1"/>
</dbReference>
<keyword evidence="8" id="KW-1185">Reference proteome</keyword>
<dbReference type="EMBL" id="JAVRRT010000002">
    <property type="protein sequence ID" value="KAK5174808.1"/>
    <property type="molecule type" value="Genomic_DNA"/>
</dbReference>
<dbReference type="GO" id="GO:0004348">
    <property type="term" value="F:glucosylceramidase activity"/>
    <property type="evidence" value="ECO:0007669"/>
    <property type="project" value="InterPro"/>
</dbReference>
<dbReference type="PANTHER" id="PTHR11069">
    <property type="entry name" value="GLUCOSYLCERAMIDASE"/>
    <property type="match status" value="1"/>
</dbReference>
<keyword evidence="3 4" id="KW-0378">Hydrolase</keyword>
<evidence type="ECO:0000256" key="4">
    <source>
        <dbReference type="RuleBase" id="RU361188"/>
    </source>
</evidence>
<organism evidence="7 8">
    <name type="scientific">Saxophila tyrrhenica</name>
    <dbReference type="NCBI Taxonomy" id="1690608"/>
    <lineage>
        <taxon>Eukaryota</taxon>
        <taxon>Fungi</taxon>
        <taxon>Dikarya</taxon>
        <taxon>Ascomycota</taxon>
        <taxon>Pezizomycotina</taxon>
        <taxon>Dothideomycetes</taxon>
        <taxon>Dothideomycetidae</taxon>
        <taxon>Mycosphaerellales</taxon>
        <taxon>Extremaceae</taxon>
        <taxon>Saxophila</taxon>
    </lineage>
</organism>
<comment type="similarity">
    <text evidence="1 4">Belongs to the glycosyl hydrolase 30 family.</text>
</comment>
<evidence type="ECO:0000259" key="6">
    <source>
        <dbReference type="Pfam" id="PF17189"/>
    </source>
</evidence>
<gene>
    <name evidence="7" type="ORF">LTR77_001891</name>
</gene>
<evidence type="ECO:0000313" key="7">
    <source>
        <dbReference type="EMBL" id="KAK5174808.1"/>
    </source>
</evidence>
<evidence type="ECO:0000259" key="5">
    <source>
        <dbReference type="Pfam" id="PF02055"/>
    </source>
</evidence>
<sequence>MRHTGLLAGAVTAVSAQASYGNGYGGAGPNNLTFETSIKVNAAQQYQKMIGGGCSGAFGAACTTNTLSAADQEAVVQTLFGENYGGLSILRNLIGSSKGATILPSCPDTPAGPFNYSLPGNDTCQLPLARTALKYNPDLFLYADAWSAPGCFKTTGMEAGGGVICGVRRSNCTQDWREAYANYLIEYVKLYQQRGINVSLLGAYNEPDFNPFTYSAMLSDGYQAYDFLSIFYPMVKKAFPSLAVSCCDSTGARQQRDLLYELGRLGGTNLFDVNTYHNYQSDIKEPFDDLLKGQPTIETEWSDGGTNWTPTWDKSGNNFEGFQWAIYMHNAFRNNVAGWSHWWCTWTGGDAALINVNGTSYQVAARLWAFSGYFRFARPGAVRLDAESGVEEVYVTAWQNTNGSVAIPVVNAAHYAYTLDISLAGTNVSHGVAYLTDNDHNVTMSEGFAVSGGRFQAVIEPRAMKTYFLDSQ</sequence>
<dbReference type="Pfam" id="PF17189">
    <property type="entry name" value="Glyco_hydro_30C"/>
    <property type="match status" value="1"/>
</dbReference>
<dbReference type="PANTHER" id="PTHR11069:SF23">
    <property type="entry name" value="LYSOSOMAL ACID GLUCOSYLCERAMIDASE"/>
    <property type="match status" value="1"/>
</dbReference>
<dbReference type="Proteomes" id="UP001337655">
    <property type="component" value="Unassembled WGS sequence"/>
</dbReference>
<dbReference type="GO" id="GO:0006680">
    <property type="term" value="P:glucosylceramide catabolic process"/>
    <property type="evidence" value="ECO:0007669"/>
    <property type="project" value="TreeGrafter"/>
</dbReference>
<comment type="caution">
    <text evidence="7">The sequence shown here is derived from an EMBL/GenBank/DDBJ whole genome shotgun (WGS) entry which is preliminary data.</text>
</comment>
<dbReference type="InterPro" id="IPR033453">
    <property type="entry name" value="Glyco_hydro_30_TIM-barrel"/>
</dbReference>
<dbReference type="SUPFAM" id="SSF51011">
    <property type="entry name" value="Glycosyl hydrolase domain"/>
    <property type="match status" value="1"/>
</dbReference>
<evidence type="ECO:0000256" key="1">
    <source>
        <dbReference type="ARBA" id="ARBA00005382"/>
    </source>
</evidence>
<keyword evidence="4" id="KW-0326">Glycosidase</keyword>
<dbReference type="InterPro" id="IPR033452">
    <property type="entry name" value="GH30_C"/>
</dbReference>
<dbReference type="InterPro" id="IPR013780">
    <property type="entry name" value="Glyco_hydro_b"/>
</dbReference>
<dbReference type="AlphaFoldDB" id="A0AAV9PLP9"/>
<feature type="domain" description="Glycosyl hydrolase family 30 TIM-barrel" evidence="5">
    <location>
        <begin position="54"/>
        <end position="211"/>
    </location>
</feature>
<feature type="domain" description="Glycosyl hydrolase family 30 beta sandwich" evidence="6">
    <location>
        <begin position="380"/>
        <end position="467"/>
    </location>
</feature>
<protein>
    <recommendedName>
        <fullName evidence="9">Glucosylceramidase</fullName>
    </recommendedName>
</protein>
<evidence type="ECO:0000313" key="8">
    <source>
        <dbReference type="Proteomes" id="UP001337655"/>
    </source>
</evidence>